<dbReference type="GO" id="GO:0031012">
    <property type="term" value="C:extracellular matrix"/>
    <property type="evidence" value="ECO:0007669"/>
    <property type="project" value="TreeGrafter"/>
</dbReference>
<protein>
    <recommendedName>
        <fullName evidence="1">Reverse transcriptase domain-containing protein</fullName>
    </recommendedName>
</protein>
<dbReference type="SUPFAM" id="SSF56672">
    <property type="entry name" value="DNA/RNA polymerases"/>
    <property type="match status" value="1"/>
</dbReference>
<proteinExistence type="predicted"/>
<dbReference type="PANTHER" id="PTHR33395">
    <property type="entry name" value="TRANSCRIPTASE, PUTATIVE-RELATED-RELATED"/>
    <property type="match status" value="1"/>
</dbReference>
<dbReference type="GO" id="GO:0061343">
    <property type="term" value="P:cell adhesion involved in heart morphogenesis"/>
    <property type="evidence" value="ECO:0007669"/>
    <property type="project" value="TreeGrafter"/>
</dbReference>
<sequence>MNKLVLMGDFNLPNTDWQGPSRRTDAGAHHVLDLAATLDLMQFNSVTNFRGITLDLVFSSVPDTKVTRALDLLLPEDRHHPALDIAISEACSPPSRSTKFIPDFRRCNVDEVFRNLQAMNFPTSCVLQDVDGSYSLFSQYLTHLISQNTPMKKITTSSFPGWFSNELKTLVIKKKIAHRQFKQTGNHTYLELFRRLRSTCKTLASACHRDYIARVEESIPHNIKSFWTHVNNLKSNSAMPPKMALDDLEAYSPAGKCDLFAQHFSSVFCRADISVPAFDFGWRAPLSQISVSALDVETKLANLDPTKGAGPDHIPPSVLKICAPVLAAHLAILFNALLKSGVFPTALKQGFVVPIFKSGDRCNIKNYRPVVVQSTLAKVFESLVIDQLYFYLKPYFTDRQHGFLQGRSTITNLLVFQEFVTSAFVSSCQVDCLYLDYCKAFDKVHHGLLVAKLAGYGVGGQLLDWLRSYLSDRELRVRCDGALSAVFPVLSGVPQGSLIAPLLFNVFVNDIYK</sequence>
<feature type="domain" description="Reverse transcriptase" evidence="1">
    <location>
        <begin position="336"/>
        <end position="513"/>
    </location>
</feature>
<dbReference type="Pfam" id="PF00078">
    <property type="entry name" value="RVT_1"/>
    <property type="match status" value="1"/>
</dbReference>
<dbReference type="GO" id="GO:0007508">
    <property type="term" value="P:larval heart development"/>
    <property type="evidence" value="ECO:0007669"/>
    <property type="project" value="TreeGrafter"/>
</dbReference>
<dbReference type="GO" id="GO:0071897">
    <property type="term" value="P:DNA biosynthetic process"/>
    <property type="evidence" value="ECO:0007669"/>
    <property type="project" value="UniProtKB-ARBA"/>
</dbReference>
<dbReference type="InterPro" id="IPR000477">
    <property type="entry name" value="RT_dom"/>
</dbReference>
<dbReference type="PANTHER" id="PTHR33395:SF22">
    <property type="entry name" value="REVERSE TRANSCRIPTASE DOMAIN-CONTAINING PROTEIN"/>
    <property type="match status" value="1"/>
</dbReference>
<dbReference type="PROSITE" id="PS50878">
    <property type="entry name" value="RT_POL"/>
    <property type="match status" value="1"/>
</dbReference>
<dbReference type="CDD" id="cd01650">
    <property type="entry name" value="RT_nLTR_like"/>
    <property type="match status" value="1"/>
</dbReference>
<evidence type="ECO:0000259" key="1">
    <source>
        <dbReference type="PROSITE" id="PS50878"/>
    </source>
</evidence>
<feature type="non-terminal residue" evidence="2">
    <location>
        <position position="513"/>
    </location>
</feature>
<gene>
    <name evidence="2" type="ORF">g.16474</name>
</gene>
<evidence type="ECO:0000313" key="2">
    <source>
        <dbReference type="EMBL" id="JAS38116.1"/>
    </source>
</evidence>
<organism evidence="2">
    <name type="scientific">Cuerna arida</name>
    <dbReference type="NCBI Taxonomy" id="1464854"/>
    <lineage>
        <taxon>Eukaryota</taxon>
        <taxon>Metazoa</taxon>
        <taxon>Ecdysozoa</taxon>
        <taxon>Arthropoda</taxon>
        <taxon>Hexapoda</taxon>
        <taxon>Insecta</taxon>
        <taxon>Pterygota</taxon>
        <taxon>Neoptera</taxon>
        <taxon>Paraneoptera</taxon>
        <taxon>Hemiptera</taxon>
        <taxon>Auchenorrhyncha</taxon>
        <taxon>Membracoidea</taxon>
        <taxon>Cicadellidae</taxon>
        <taxon>Cicadellinae</taxon>
        <taxon>Proconiini</taxon>
        <taxon>Cuerna</taxon>
    </lineage>
</organism>
<reference evidence="2" key="1">
    <citation type="submission" date="2015-11" db="EMBL/GenBank/DDBJ databases">
        <title>De novo transcriptome assembly of four potential Pierce s Disease insect vectors from Arizona vineyards.</title>
        <authorList>
            <person name="Tassone E.E."/>
        </authorList>
    </citation>
    <scope>NUCLEOTIDE SEQUENCE</scope>
</reference>
<accession>A0A1B6EJM5</accession>
<name>A0A1B6EJM5_9HEMI</name>
<dbReference type="InterPro" id="IPR043502">
    <property type="entry name" value="DNA/RNA_pol_sf"/>
</dbReference>
<dbReference type="AlphaFoldDB" id="A0A1B6EJM5"/>
<dbReference type="EMBL" id="GECZ01031653">
    <property type="protein sequence ID" value="JAS38116.1"/>
    <property type="molecule type" value="Transcribed_RNA"/>
</dbReference>